<dbReference type="OrthoDB" id="272779at2759"/>
<name>A0A1X0NEN5_9TRYP</name>
<dbReference type="PROSITE" id="PS51450">
    <property type="entry name" value="LRR"/>
    <property type="match status" value="1"/>
</dbReference>
<dbReference type="Pfam" id="PF13516">
    <property type="entry name" value="LRR_6"/>
    <property type="match status" value="1"/>
</dbReference>
<sequence length="583" mass="63402">MCPMNPILLHSVTMYLQQRIPLAFLCASPETRFAAEQRLLFTELNSENMDIENSGVVVGDAVVYIVNTAQRLHRYIKLRHYTTREEKTLQCMAWWLSRPIGEEEQLLPLSVLIECPVQKGKNALNVLFSLPGLVEVHFSQCDNMTNSNALISLPSPRLPDLSSNAVIENGYLQFSHYHALCDLSLAQCRGFTRLCGLPTASSLHTIDLSFTSVNDDGILLLAESKSLRNVRLMGCVEITNVNAMARMITLERLDLTSCGELTNDGIAGLGKSNSLREVILRYCKGITDVNSVTEAPSLLHLCVARSSLTQSGIASIGSNNNNNNGMSLQHLDLTGCRGVKSVGHLACAVSLCSLDVSWANVKRDALLGLIDSQCLEVLRIAGNPLRSISPLRHMQLLLDVDISDTNIGDDDIIVLATMKALRHVTIRHCRHVTSINALAVLPALESIDVTSSAIVNAGITALNTAFSLTELHLSHCKGISIVSTLAECERLKILHLDGTQVTDENITHLAGSRSLTEIDFSHCSQLSNINTLATISTLRMVDVSFTGVTSDGCSALLRNSTIHIRGVLGLYAEGTPANKKSTE</sequence>
<proteinExistence type="predicted"/>
<dbReference type="Gene3D" id="3.80.10.10">
    <property type="entry name" value="Ribonuclease Inhibitor"/>
    <property type="match status" value="2"/>
</dbReference>
<dbReference type="GO" id="GO:0019005">
    <property type="term" value="C:SCF ubiquitin ligase complex"/>
    <property type="evidence" value="ECO:0007669"/>
    <property type="project" value="TreeGrafter"/>
</dbReference>
<dbReference type="PANTHER" id="PTHR13318">
    <property type="entry name" value="PARTNER OF PAIRED, ISOFORM B-RELATED"/>
    <property type="match status" value="1"/>
</dbReference>
<reference evidence="1 2" key="1">
    <citation type="submission" date="2017-03" db="EMBL/GenBank/DDBJ databases">
        <title>An alternative strategy for trypanosome survival in the mammalian bloodstream revealed through genome and transcriptome analysis of the ubiquitous bovine parasite Trypanosoma (Megatrypanum) theileri.</title>
        <authorList>
            <person name="Kelly S."/>
            <person name="Ivens A."/>
            <person name="Mott A."/>
            <person name="O'Neill E."/>
            <person name="Emms D."/>
            <person name="Macleod O."/>
            <person name="Voorheis P."/>
            <person name="Matthews J."/>
            <person name="Matthews K."/>
            <person name="Carrington M."/>
        </authorList>
    </citation>
    <scope>NUCLEOTIDE SEQUENCE [LARGE SCALE GENOMIC DNA]</scope>
    <source>
        <strain evidence="1">Edinburgh</strain>
    </source>
</reference>
<gene>
    <name evidence="1" type="ORF">TM35_000871000</name>
</gene>
<dbReference type="RefSeq" id="XP_028877251.1">
    <property type="nucleotide sequence ID" value="XM_029031447.1"/>
</dbReference>
<dbReference type="PANTHER" id="PTHR13318:SF247">
    <property type="entry name" value="GH16156P"/>
    <property type="match status" value="1"/>
</dbReference>
<evidence type="ECO:0000313" key="1">
    <source>
        <dbReference type="EMBL" id="ORC82638.1"/>
    </source>
</evidence>
<dbReference type="STRING" id="67003.A0A1X0NEN5"/>
<protein>
    <submittedName>
        <fullName evidence="1">Putative leucine-rich repeat protein</fullName>
    </submittedName>
</protein>
<dbReference type="SUPFAM" id="SSF52058">
    <property type="entry name" value="L domain-like"/>
    <property type="match status" value="2"/>
</dbReference>
<dbReference type="InterPro" id="IPR006553">
    <property type="entry name" value="Leu-rich_rpt_Cys-con_subtyp"/>
</dbReference>
<dbReference type="SMART" id="SM00367">
    <property type="entry name" value="LRR_CC"/>
    <property type="match status" value="7"/>
</dbReference>
<dbReference type="EMBL" id="NBCO01000087">
    <property type="protein sequence ID" value="ORC82638.1"/>
    <property type="molecule type" value="Genomic_DNA"/>
</dbReference>
<dbReference type="AlphaFoldDB" id="A0A1X0NEN5"/>
<evidence type="ECO:0000313" key="2">
    <source>
        <dbReference type="Proteomes" id="UP000192257"/>
    </source>
</evidence>
<dbReference type="VEuPathDB" id="TriTrypDB:TM35_000871000"/>
<dbReference type="GO" id="GO:0031146">
    <property type="term" value="P:SCF-dependent proteasomal ubiquitin-dependent protein catabolic process"/>
    <property type="evidence" value="ECO:0007669"/>
    <property type="project" value="TreeGrafter"/>
</dbReference>
<dbReference type="InterPro" id="IPR032675">
    <property type="entry name" value="LRR_dom_sf"/>
</dbReference>
<dbReference type="Proteomes" id="UP000192257">
    <property type="component" value="Unassembled WGS sequence"/>
</dbReference>
<dbReference type="InterPro" id="IPR001611">
    <property type="entry name" value="Leu-rich_rpt"/>
</dbReference>
<organism evidence="1 2">
    <name type="scientific">Trypanosoma theileri</name>
    <dbReference type="NCBI Taxonomy" id="67003"/>
    <lineage>
        <taxon>Eukaryota</taxon>
        <taxon>Discoba</taxon>
        <taxon>Euglenozoa</taxon>
        <taxon>Kinetoplastea</taxon>
        <taxon>Metakinetoplastina</taxon>
        <taxon>Trypanosomatida</taxon>
        <taxon>Trypanosomatidae</taxon>
        <taxon>Trypanosoma</taxon>
    </lineage>
</organism>
<keyword evidence="2" id="KW-1185">Reference proteome</keyword>
<dbReference type="GeneID" id="39991227"/>
<accession>A0A1X0NEN5</accession>
<comment type="caution">
    <text evidence="1">The sequence shown here is derived from an EMBL/GenBank/DDBJ whole genome shotgun (WGS) entry which is preliminary data.</text>
</comment>